<keyword evidence="3" id="KW-1185">Reference proteome</keyword>
<dbReference type="RefSeq" id="XP_041191745.1">
    <property type="nucleotide sequence ID" value="XM_041340350.1"/>
</dbReference>
<dbReference type="AlphaFoldDB" id="A0A9P7E8E3"/>
<evidence type="ECO:0000313" key="3">
    <source>
        <dbReference type="Proteomes" id="UP000807769"/>
    </source>
</evidence>
<reference evidence="2" key="1">
    <citation type="journal article" date="2020" name="New Phytol.">
        <title>Comparative genomics reveals dynamic genome evolution in host specialist ectomycorrhizal fungi.</title>
        <authorList>
            <person name="Lofgren L.A."/>
            <person name="Nguyen N.H."/>
            <person name="Vilgalys R."/>
            <person name="Ruytinx J."/>
            <person name="Liao H.L."/>
            <person name="Branco S."/>
            <person name="Kuo A."/>
            <person name="LaButti K."/>
            <person name="Lipzen A."/>
            <person name="Andreopoulos W."/>
            <person name="Pangilinan J."/>
            <person name="Riley R."/>
            <person name="Hundley H."/>
            <person name="Na H."/>
            <person name="Barry K."/>
            <person name="Grigoriev I.V."/>
            <person name="Stajich J.E."/>
            <person name="Kennedy P.G."/>
        </authorList>
    </citation>
    <scope>NUCLEOTIDE SEQUENCE</scope>
    <source>
        <strain evidence="2">MN1</strain>
    </source>
</reference>
<feature type="region of interest" description="Disordered" evidence="1">
    <location>
        <begin position="1"/>
        <end position="35"/>
    </location>
</feature>
<dbReference type="EMBL" id="JABBWG010000021">
    <property type="protein sequence ID" value="KAG1814284.1"/>
    <property type="molecule type" value="Genomic_DNA"/>
</dbReference>
<dbReference type="Proteomes" id="UP000807769">
    <property type="component" value="Unassembled WGS sequence"/>
</dbReference>
<proteinExistence type="predicted"/>
<dbReference type="GeneID" id="64634366"/>
<feature type="compositionally biased region" description="Low complexity" evidence="1">
    <location>
        <begin position="12"/>
        <end position="27"/>
    </location>
</feature>
<protein>
    <submittedName>
        <fullName evidence="2">Uncharacterized protein</fullName>
    </submittedName>
</protein>
<gene>
    <name evidence="2" type="ORF">BJ212DRAFT_1482023</name>
</gene>
<evidence type="ECO:0000256" key="1">
    <source>
        <dbReference type="SAM" id="MobiDB-lite"/>
    </source>
</evidence>
<name>A0A9P7E8E3_9AGAM</name>
<accession>A0A9P7E8E3</accession>
<evidence type="ECO:0000313" key="2">
    <source>
        <dbReference type="EMBL" id="KAG1814284.1"/>
    </source>
</evidence>
<sequence length="134" mass="13816">MAPTNAVRCGPSSRSAGGSGTASTHTANPIPTIAASTKSTRLHRKFAAFAHAYYSQYNTNQTPSAGSNANAAVNNTSNTHTYASGSPGTLILGTTGPTGIYYPYYYPFTTAAAANLLPDPRVAGRPTFLILNSG</sequence>
<comment type="caution">
    <text evidence="2">The sequence shown here is derived from an EMBL/GenBank/DDBJ whole genome shotgun (WGS) entry which is preliminary data.</text>
</comment>
<organism evidence="2 3">
    <name type="scientific">Suillus subaureus</name>
    <dbReference type="NCBI Taxonomy" id="48587"/>
    <lineage>
        <taxon>Eukaryota</taxon>
        <taxon>Fungi</taxon>
        <taxon>Dikarya</taxon>
        <taxon>Basidiomycota</taxon>
        <taxon>Agaricomycotina</taxon>
        <taxon>Agaricomycetes</taxon>
        <taxon>Agaricomycetidae</taxon>
        <taxon>Boletales</taxon>
        <taxon>Suillineae</taxon>
        <taxon>Suillaceae</taxon>
        <taxon>Suillus</taxon>
    </lineage>
</organism>